<name>A0A381Z602_9ZZZZ</name>
<sequence length="72" mass="7631">MDDCGCATGTGSAPRVGRSVAKSSISSSWATPVPYSFQYDSLSQINIAYVSVRDASASCCEFDQLPGFLQGW</sequence>
<dbReference type="AlphaFoldDB" id="A0A381Z602"/>
<reference evidence="1" key="1">
    <citation type="submission" date="2018-05" db="EMBL/GenBank/DDBJ databases">
        <authorList>
            <person name="Lanie J.A."/>
            <person name="Ng W.-L."/>
            <person name="Kazmierczak K.M."/>
            <person name="Andrzejewski T.M."/>
            <person name="Davidsen T.M."/>
            <person name="Wayne K.J."/>
            <person name="Tettelin H."/>
            <person name="Glass J.I."/>
            <person name="Rusch D."/>
            <person name="Podicherti R."/>
            <person name="Tsui H.-C.T."/>
            <person name="Winkler M.E."/>
        </authorList>
    </citation>
    <scope>NUCLEOTIDE SEQUENCE</scope>
</reference>
<organism evidence="1">
    <name type="scientific">marine metagenome</name>
    <dbReference type="NCBI Taxonomy" id="408172"/>
    <lineage>
        <taxon>unclassified sequences</taxon>
        <taxon>metagenomes</taxon>
        <taxon>ecological metagenomes</taxon>
    </lineage>
</organism>
<proteinExistence type="predicted"/>
<protein>
    <submittedName>
        <fullName evidence="1">Uncharacterized protein</fullName>
    </submittedName>
</protein>
<accession>A0A381Z602</accession>
<dbReference type="EMBL" id="UINC01020099">
    <property type="protein sequence ID" value="SVA84725.1"/>
    <property type="molecule type" value="Genomic_DNA"/>
</dbReference>
<gene>
    <name evidence="1" type="ORF">METZ01_LOCUS137579</name>
</gene>
<evidence type="ECO:0000313" key="1">
    <source>
        <dbReference type="EMBL" id="SVA84725.1"/>
    </source>
</evidence>